<dbReference type="AlphaFoldDB" id="B8GN70"/>
<dbReference type="EMBL" id="CP001339">
    <property type="protein sequence ID" value="ACL71931.1"/>
    <property type="molecule type" value="Genomic_DNA"/>
</dbReference>
<keyword evidence="3" id="KW-1185">Reference proteome</keyword>
<dbReference type="PANTHER" id="PTHR34309:SF10">
    <property type="entry name" value="SLR1406 PROTEIN"/>
    <property type="match status" value="1"/>
</dbReference>
<organism evidence="2 3">
    <name type="scientific">Thioalkalivibrio sulfidiphilus (strain HL-EbGR7)</name>
    <dbReference type="NCBI Taxonomy" id="396588"/>
    <lineage>
        <taxon>Bacteria</taxon>
        <taxon>Pseudomonadati</taxon>
        <taxon>Pseudomonadota</taxon>
        <taxon>Gammaproteobacteria</taxon>
        <taxon>Chromatiales</taxon>
        <taxon>Ectothiorhodospiraceae</taxon>
        <taxon>Thioalkalivibrio</taxon>
    </lineage>
</organism>
<dbReference type="RefSeq" id="WP_012637419.1">
    <property type="nucleotide sequence ID" value="NC_011901.1"/>
</dbReference>
<accession>B8GN70</accession>
<name>B8GN70_THISH</name>
<dbReference type="KEGG" id="tgr:Tgr7_0840"/>
<evidence type="ECO:0000256" key="1">
    <source>
        <dbReference type="SAM" id="SignalP"/>
    </source>
</evidence>
<dbReference type="Proteomes" id="UP000002383">
    <property type="component" value="Chromosome"/>
</dbReference>
<proteinExistence type="predicted"/>
<keyword evidence="1" id="KW-0732">Signal</keyword>
<gene>
    <name evidence="2" type="ordered locus">Tgr7_0840</name>
</gene>
<dbReference type="Pfam" id="PF03928">
    <property type="entry name" value="HbpS-like"/>
    <property type="match status" value="1"/>
</dbReference>
<dbReference type="STRING" id="396588.Tgr7_0840"/>
<dbReference type="SUPFAM" id="SSF143744">
    <property type="entry name" value="GlcG-like"/>
    <property type="match status" value="1"/>
</dbReference>
<dbReference type="InterPro" id="IPR005624">
    <property type="entry name" value="PduO/GlcC-like"/>
</dbReference>
<dbReference type="HOGENOM" id="CLU_103773_0_1_6"/>
<protein>
    <recommendedName>
        <fullName evidence="4">Heme-binding protein</fullName>
    </recommendedName>
</protein>
<dbReference type="eggNOG" id="COG3193">
    <property type="taxonomic scope" value="Bacteria"/>
</dbReference>
<evidence type="ECO:0000313" key="2">
    <source>
        <dbReference type="EMBL" id="ACL71931.1"/>
    </source>
</evidence>
<dbReference type="OrthoDB" id="7020894at2"/>
<reference evidence="2 3" key="1">
    <citation type="journal article" date="2011" name="Stand. Genomic Sci.">
        <title>Complete genome sequence of 'Thioalkalivibrio sulfidophilus' HL-EbGr7.</title>
        <authorList>
            <person name="Muyzer G."/>
            <person name="Sorokin D.Y."/>
            <person name="Mavromatis K."/>
            <person name="Lapidus A."/>
            <person name="Clum A."/>
            <person name="Ivanova N."/>
            <person name="Pati A."/>
            <person name="d'Haeseleer P."/>
            <person name="Woyke T."/>
            <person name="Kyrpides N.C."/>
        </authorList>
    </citation>
    <scope>NUCLEOTIDE SEQUENCE [LARGE SCALE GENOMIC DNA]</scope>
    <source>
        <strain evidence="2 3">HL-EbGR7</strain>
    </source>
</reference>
<dbReference type="InterPro" id="IPR052517">
    <property type="entry name" value="GlcG_carb_metab_protein"/>
</dbReference>
<evidence type="ECO:0008006" key="4">
    <source>
        <dbReference type="Google" id="ProtNLM"/>
    </source>
</evidence>
<evidence type="ECO:0000313" key="3">
    <source>
        <dbReference type="Proteomes" id="UP000002383"/>
    </source>
</evidence>
<dbReference type="Gene3D" id="3.30.450.150">
    <property type="entry name" value="Haem-degrading domain"/>
    <property type="match status" value="1"/>
</dbReference>
<sequence precursor="true">MMRTLLISAALAAVASTSVIAQERGTFSYPVLIPEVALEAAQAALEHCRGRNVQVAVAVVDRGGNVQVLLRDRFAGAHTPETAIGKAWTAVSFRTNTTDLIAISQPGQPSSGIRDLPGVVVLGGGVLIEQAGSIVGGIGISGGPSGEVDDACARAGVDKIKEKLVL</sequence>
<dbReference type="InterPro" id="IPR038084">
    <property type="entry name" value="PduO/GlcC-like_sf"/>
</dbReference>
<feature type="signal peptide" evidence="1">
    <location>
        <begin position="1"/>
        <end position="21"/>
    </location>
</feature>
<feature type="chain" id="PRO_5002870387" description="Heme-binding protein" evidence="1">
    <location>
        <begin position="22"/>
        <end position="166"/>
    </location>
</feature>
<dbReference type="PANTHER" id="PTHR34309">
    <property type="entry name" value="SLR1406 PROTEIN"/>
    <property type="match status" value="1"/>
</dbReference>